<feature type="non-terminal residue" evidence="2">
    <location>
        <position position="87"/>
    </location>
</feature>
<dbReference type="EMBL" id="BKCJ011842486">
    <property type="protein sequence ID" value="GFD57569.1"/>
    <property type="molecule type" value="Genomic_DNA"/>
</dbReference>
<feature type="region of interest" description="Disordered" evidence="1">
    <location>
        <begin position="56"/>
        <end position="87"/>
    </location>
</feature>
<feature type="non-terminal residue" evidence="2">
    <location>
        <position position="1"/>
    </location>
</feature>
<protein>
    <submittedName>
        <fullName evidence="2">Uncharacterized protein</fullName>
    </submittedName>
</protein>
<sequence>RSPLDFAHEADVSGRETAAPEMPPPEDVPVTTAPGTDQAMETVVVEPSAVRESCKRGYEGIDANAPPKLLRRDHADLRPSGSSPGGK</sequence>
<dbReference type="AlphaFoldDB" id="A0A699XCY7"/>
<feature type="region of interest" description="Disordered" evidence="1">
    <location>
        <begin position="1"/>
        <end position="40"/>
    </location>
</feature>
<evidence type="ECO:0000313" key="2">
    <source>
        <dbReference type="EMBL" id="GFD57569.1"/>
    </source>
</evidence>
<feature type="compositionally biased region" description="Basic and acidic residues" evidence="1">
    <location>
        <begin position="1"/>
        <end position="14"/>
    </location>
</feature>
<organism evidence="2">
    <name type="scientific">Tanacetum cinerariifolium</name>
    <name type="common">Dalmatian daisy</name>
    <name type="synonym">Chrysanthemum cinerariifolium</name>
    <dbReference type="NCBI Taxonomy" id="118510"/>
    <lineage>
        <taxon>Eukaryota</taxon>
        <taxon>Viridiplantae</taxon>
        <taxon>Streptophyta</taxon>
        <taxon>Embryophyta</taxon>
        <taxon>Tracheophyta</taxon>
        <taxon>Spermatophyta</taxon>
        <taxon>Magnoliopsida</taxon>
        <taxon>eudicotyledons</taxon>
        <taxon>Gunneridae</taxon>
        <taxon>Pentapetalae</taxon>
        <taxon>asterids</taxon>
        <taxon>campanulids</taxon>
        <taxon>Asterales</taxon>
        <taxon>Asteraceae</taxon>
        <taxon>Asteroideae</taxon>
        <taxon>Anthemideae</taxon>
        <taxon>Anthemidinae</taxon>
        <taxon>Tanacetum</taxon>
    </lineage>
</organism>
<reference evidence="2" key="1">
    <citation type="journal article" date="2019" name="Sci. Rep.">
        <title>Draft genome of Tanacetum cinerariifolium, the natural source of mosquito coil.</title>
        <authorList>
            <person name="Yamashiro T."/>
            <person name="Shiraishi A."/>
            <person name="Satake H."/>
            <person name="Nakayama K."/>
        </authorList>
    </citation>
    <scope>NUCLEOTIDE SEQUENCE</scope>
</reference>
<evidence type="ECO:0000256" key="1">
    <source>
        <dbReference type="SAM" id="MobiDB-lite"/>
    </source>
</evidence>
<comment type="caution">
    <text evidence="2">The sequence shown here is derived from an EMBL/GenBank/DDBJ whole genome shotgun (WGS) entry which is preliminary data.</text>
</comment>
<accession>A0A699XCY7</accession>
<proteinExistence type="predicted"/>
<name>A0A699XCY7_TANCI</name>
<gene>
    <name evidence="2" type="ORF">Tci_929538</name>
</gene>